<accession>A0AAV1DPU6</accession>
<dbReference type="InterPro" id="IPR033194">
    <property type="entry name" value="MFAP1"/>
</dbReference>
<evidence type="ECO:0000313" key="3">
    <source>
        <dbReference type="EMBL" id="CAI9109913.1"/>
    </source>
</evidence>
<evidence type="ECO:0000259" key="2">
    <source>
        <dbReference type="Pfam" id="PF06991"/>
    </source>
</evidence>
<feature type="compositionally biased region" description="Basic and acidic residues" evidence="1">
    <location>
        <begin position="1"/>
        <end position="11"/>
    </location>
</feature>
<feature type="region of interest" description="Disordered" evidence="1">
    <location>
        <begin position="331"/>
        <end position="351"/>
    </location>
</feature>
<dbReference type="InterPro" id="IPR009730">
    <property type="entry name" value="MFAP1_C"/>
</dbReference>
<dbReference type="EMBL" id="OX459123">
    <property type="protein sequence ID" value="CAI9109913.1"/>
    <property type="molecule type" value="Genomic_DNA"/>
</dbReference>
<organism evidence="3 4">
    <name type="scientific">Oldenlandia corymbosa var. corymbosa</name>
    <dbReference type="NCBI Taxonomy" id="529605"/>
    <lineage>
        <taxon>Eukaryota</taxon>
        <taxon>Viridiplantae</taxon>
        <taxon>Streptophyta</taxon>
        <taxon>Embryophyta</taxon>
        <taxon>Tracheophyta</taxon>
        <taxon>Spermatophyta</taxon>
        <taxon>Magnoliopsida</taxon>
        <taxon>eudicotyledons</taxon>
        <taxon>Gunneridae</taxon>
        <taxon>Pentapetalae</taxon>
        <taxon>asterids</taxon>
        <taxon>lamiids</taxon>
        <taxon>Gentianales</taxon>
        <taxon>Rubiaceae</taxon>
        <taxon>Rubioideae</taxon>
        <taxon>Spermacoceae</taxon>
        <taxon>Hedyotis-Oldenlandia complex</taxon>
        <taxon>Oldenlandia</taxon>
    </lineage>
</organism>
<name>A0AAV1DPU6_OLDCO</name>
<feature type="compositionally biased region" description="Acidic residues" evidence="1">
    <location>
        <begin position="149"/>
        <end position="173"/>
    </location>
</feature>
<dbReference type="Pfam" id="PF06991">
    <property type="entry name" value="MFAP1"/>
    <property type="match status" value="1"/>
</dbReference>
<feature type="region of interest" description="Disordered" evidence="1">
    <location>
        <begin position="139"/>
        <end position="219"/>
    </location>
</feature>
<feature type="compositionally biased region" description="Acidic residues" evidence="1">
    <location>
        <begin position="112"/>
        <end position="124"/>
    </location>
</feature>
<feature type="domain" description="Micro-fibrillar-associated protein 1 C-terminal" evidence="2">
    <location>
        <begin position="169"/>
        <end position="380"/>
    </location>
</feature>
<feature type="compositionally biased region" description="Acidic residues" evidence="1">
    <location>
        <begin position="35"/>
        <end position="46"/>
    </location>
</feature>
<reference evidence="3" key="1">
    <citation type="submission" date="2023-03" db="EMBL/GenBank/DDBJ databases">
        <authorList>
            <person name="Julca I."/>
        </authorList>
    </citation>
    <scope>NUCLEOTIDE SEQUENCE</scope>
</reference>
<gene>
    <name evidence="3" type="ORF">OLC1_LOCUS17688</name>
</gene>
<evidence type="ECO:0000256" key="1">
    <source>
        <dbReference type="SAM" id="MobiDB-lite"/>
    </source>
</evidence>
<dbReference type="PANTHER" id="PTHR15327">
    <property type="entry name" value="MICROFIBRIL-ASSOCIATED PROTEIN"/>
    <property type="match status" value="1"/>
</dbReference>
<dbReference type="AlphaFoldDB" id="A0AAV1DPU6"/>
<sequence length="413" mass="48431">MVSDMVMEKRDKLRSKKLGQSEVKRYWPGKAPEWAADDDDHNDEDGDFRISRADAFPAQEQSFLDPVRKNDDPRLRRLAENRIDNREEIRADHRRIRQAEIISSHESSMEQESMDVDEEDEDALEERRRRIREKMLRRQAEDAALFPIQEEDDLEPEKEEESSEYETDSENDEPGCIAMIKPAFVPKPERDTIAERERLEEEQRAAEESTKRRSEEMRAAETKKLLVEMIHAEEKRVKDTDSEAIVVEDVDTDDDINGAEEYETWKAREIARIKRNREDSLKEKDEQIEKFRNVTGEERKEAGKSKWNFMQKYFHKGAFFQADADDRAGTAGTDNIYSRDFSAPTGQDKMDKTILPKVKQNKNFGRRGNSKWTHLVNEDTTDWSNPWSFSDPLRQRYYAKMAGMKPIAKPKGK</sequence>
<evidence type="ECO:0000313" key="4">
    <source>
        <dbReference type="Proteomes" id="UP001161247"/>
    </source>
</evidence>
<proteinExistence type="predicted"/>
<feature type="region of interest" description="Disordered" evidence="1">
    <location>
        <begin position="99"/>
        <end position="124"/>
    </location>
</feature>
<keyword evidence="4" id="KW-1185">Reference proteome</keyword>
<feature type="compositionally biased region" description="Basic and acidic residues" evidence="1">
    <location>
        <begin position="187"/>
        <end position="219"/>
    </location>
</feature>
<dbReference type="Proteomes" id="UP001161247">
    <property type="component" value="Chromosome 6"/>
</dbReference>
<protein>
    <submittedName>
        <fullName evidence="3">OLC1v1009841C1</fullName>
    </submittedName>
</protein>
<feature type="region of interest" description="Disordered" evidence="1">
    <location>
        <begin position="1"/>
        <end position="48"/>
    </location>
</feature>